<dbReference type="Gene3D" id="3.30.200.20">
    <property type="entry name" value="Phosphorylase Kinase, domain 1"/>
    <property type="match status" value="1"/>
</dbReference>
<dbReference type="SMART" id="SM00220">
    <property type="entry name" value="S_TKc"/>
    <property type="match status" value="1"/>
</dbReference>
<organism evidence="6 7">
    <name type="scientific">Chenopodium quinoa</name>
    <name type="common">Quinoa</name>
    <dbReference type="NCBI Taxonomy" id="63459"/>
    <lineage>
        <taxon>Eukaryota</taxon>
        <taxon>Viridiplantae</taxon>
        <taxon>Streptophyta</taxon>
        <taxon>Embryophyta</taxon>
        <taxon>Tracheophyta</taxon>
        <taxon>Spermatophyta</taxon>
        <taxon>Magnoliopsida</taxon>
        <taxon>eudicotyledons</taxon>
        <taxon>Gunneridae</taxon>
        <taxon>Pentapetalae</taxon>
        <taxon>Caryophyllales</taxon>
        <taxon>Chenopodiaceae</taxon>
        <taxon>Chenopodioideae</taxon>
        <taxon>Atripliceae</taxon>
        <taxon>Chenopodium</taxon>
    </lineage>
</organism>
<evidence type="ECO:0000313" key="6">
    <source>
        <dbReference type="EnsemblPlants" id="AUR62040632-RA:cds"/>
    </source>
</evidence>
<feature type="domain" description="Protein kinase" evidence="5">
    <location>
        <begin position="15"/>
        <end position="276"/>
    </location>
</feature>
<dbReference type="InterPro" id="IPR047173">
    <property type="entry name" value="STRAD_A/B-like"/>
</dbReference>
<dbReference type="FunFam" id="3.30.200.20:FF:000099">
    <property type="entry name" value="Serine/threonine-protein kinase BLUS1"/>
    <property type="match status" value="1"/>
</dbReference>
<evidence type="ECO:0000256" key="1">
    <source>
        <dbReference type="ARBA" id="ARBA00008874"/>
    </source>
</evidence>
<feature type="compositionally biased region" description="Polar residues" evidence="4">
    <location>
        <begin position="332"/>
        <end position="344"/>
    </location>
</feature>
<dbReference type="InterPro" id="IPR000719">
    <property type="entry name" value="Prot_kinase_dom"/>
</dbReference>
<evidence type="ECO:0000256" key="3">
    <source>
        <dbReference type="SAM" id="Coils"/>
    </source>
</evidence>
<keyword evidence="7" id="KW-1185">Reference proteome</keyword>
<keyword evidence="3" id="KW-0175">Coiled coil</keyword>
<dbReference type="Gene3D" id="1.10.510.10">
    <property type="entry name" value="Transferase(Phosphotransferase) domain 1"/>
    <property type="match status" value="1"/>
</dbReference>
<evidence type="ECO:0000256" key="4">
    <source>
        <dbReference type="SAM" id="MobiDB-lite"/>
    </source>
</evidence>
<reference evidence="6" key="2">
    <citation type="submission" date="2021-03" db="UniProtKB">
        <authorList>
            <consortium name="EnsemblPlants"/>
        </authorList>
    </citation>
    <scope>IDENTIFICATION</scope>
</reference>
<feature type="compositionally biased region" description="Polar residues" evidence="4">
    <location>
        <begin position="359"/>
        <end position="368"/>
    </location>
</feature>
<dbReference type="GO" id="GO:0005524">
    <property type="term" value="F:ATP binding"/>
    <property type="evidence" value="ECO:0007669"/>
    <property type="project" value="UniProtKB-UniRule"/>
</dbReference>
<feature type="compositionally biased region" description="Polar residues" evidence="4">
    <location>
        <begin position="377"/>
        <end position="390"/>
    </location>
</feature>
<dbReference type="InterPro" id="IPR017441">
    <property type="entry name" value="Protein_kinase_ATP_BS"/>
</dbReference>
<proteinExistence type="inferred from homology"/>
<feature type="binding site" evidence="2">
    <location>
        <position position="44"/>
    </location>
    <ligand>
        <name>ATP</name>
        <dbReference type="ChEBI" id="CHEBI:30616"/>
    </ligand>
</feature>
<dbReference type="GO" id="GO:0004672">
    <property type="term" value="F:protein kinase activity"/>
    <property type="evidence" value="ECO:0007669"/>
    <property type="project" value="InterPro"/>
</dbReference>
<keyword evidence="2" id="KW-0067">ATP-binding</keyword>
<sequence>MDKEKKKFPIGPEHYTLLEEIGEGVSALVYRALCILNNEIVAIKILDFERCNSDLKNISRESHTMFLVDHANVLKSHCSFVNDHNLWVVMPYMAGGSCLHILKAAHPDGFEEVVIATILREVLKGLEYLHSHGHIHRDVKAGNILIGSRGAVKLGDLGVSTCLFDSGDRQRTRNTFVGTPCWMAPEVMEQHNGYDFKADIWSFGITALELAHGHAPFSKYPPMKVLLMTIQYAPPTLNYERDKKFSKSFKQMIASCLVKDPAKRPTVKKLIKHAFFKQARSNEYITRTLLDGLPSLGDRIKALKSEYKRGISTWNFNLEDMKAQAALEDSESSNNQTSKTNCQNSDDDLGIASLENAKVASQCNSPRPTENIERNMGESSNNLGEVSSNEGMRKMVIIPTPTMALPSPRRERLANHSNCLFSLLQSILQANATQRENLFGMVKQISSTLVNENCNGNGGCTHASIVAIEKSLLEISQNKEKELHQEITMLQLRIDRIEEELQKSKTNS</sequence>
<dbReference type="InterPro" id="IPR011009">
    <property type="entry name" value="Kinase-like_dom_sf"/>
</dbReference>
<evidence type="ECO:0000259" key="5">
    <source>
        <dbReference type="PROSITE" id="PS50011"/>
    </source>
</evidence>
<dbReference type="PANTHER" id="PTHR48014:SF24">
    <property type="entry name" value="PROTEIN KINASE SUPERFAMILY PROTEIN"/>
    <property type="match status" value="1"/>
</dbReference>
<dbReference type="SUPFAM" id="SSF56112">
    <property type="entry name" value="Protein kinase-like (PK-like)"/>
    <property type="match status" value="1"/>
</dbReference>
<dbReference type="Gramene" id="AUR62040632-RA">
    <property type="protein sequence ID" value="AUR62040632-RA:cds"/>
    <property type="gene ID" value="AUR62040632"/>
</dbReference>
<protein>
    <recommendedName>
        <fullName evidence="5">Protein kinase domain-containing protein</fullName>
    </recommendedName>
</protein>
<dbReference type="CDD" id="cd06610">
    <property type="entry name" value="STKc_OSR1_SPAK"/>
    <property type="match status" value="1"/>
</dbReference>
<evidence type="ECO:0000256" key="2">
    <source>
        <dbReference type="PROSITE-ProRule" id="PRU10141"/>
    </source>
</evidence>
<comment type="similarity">
    <text evidence="1">Belongs to the protein kinase superfamily. STE Ser/Thr protein kinase family. STE20 subfamily.</text>
</comment>
<dbReference type="AlphaFoldDB" id="A0A803N4Z8"/>
<dbReference type="OMA" id="MLQLRID"/>
<dbReference type="PROSITE" id="PS50011">
    <property type="entry name" value="PROTEIN_KINASE_DOM"/>
    <property type="match status" value="1"/>
</dbReference>
<dbReference type="GO" id="GO:0043539">
    <property type="term" value="F:protein serine/threonine kinase activator activity"/>
    <property type="evidence" value="ECO:0007669"/>
    <property type="project" value="InterPro"/>
</dbReference>
<evidence type="ECO:0000313" key="7">
    <source>
        <dbReference type="Proteomes" id="UP000596660"/>
    </source>
</evidence>
<name>A0A803N4Z8_CHEQI</name>
<dbReference type="FunFam" id="1.10.510.10:FF:000208">
    <property type="entry name" value="serine/threonine-protein kinase BLUS1 isoform X1"/>
    <property type="match status" value="1"/>
</dbReference>
<accession>A0A803N4Z8</accession>
<dbReference type="Pfam" id="PF00069">
    <property type="entry name" value="Pkinase"/>
    <property type="match status" value="1"/>
</dbReference>
<reference evidence="6" key="1">
    <citation type="journal article" date="2017" name="Nature">
        <title>The genome of Chenopodium quinoa.</title>
        <authorList>
            <person name="Jarvis D.E."/>
            <person name="Ho Y.S."/>
            <person name="Lightfoot D.J."/>
            <person name="Schmoeckel S.M."/>
            <person name="Li B."/>
            <person name="Borm T.J.A."/>
            <person name="Ohyanagi H."/>
            <person name="Mineta K."/>
            <person name="Michell C.T."/>
            <person name="Saber N."/>
            <person name="Kharbatia N.M."/>
            <person name="Rupper R.R."/>
            <person name="Sharp A.R."/>
            <person name="Dally N."/>
            <person name="Boughton B.A."/>
            <person name="Woo Y.H."/>
            <person name="Gao G."/>
            <person name="Schijlen E.G.W.M."/>
            <person name="Guo X."/>
            <person name="Momin A.A."/>
            <person name="Negrao S."/>
            <person name="Al-Babili S."/>
            <person name="Gehring C."/>
            <person name="Roessner U."/>
            <person name="Jung C."/>
            <person name="Murphy K."/>
            <person name="Arold S.T."/>
            <person name="Gojobori T."/>
            <person name="van der Linden C.G."/>
            <person name="van Loo E.N."/>
            <person name="Jellen E.N."/>
            <person name="Maughan P.J."/>
            <person name="Tester M."/>
        </authorList>
    </citation>
    <scope>NUCLEOTIDE SEQUENCE [LARGE SCALE GENOMIC DNA]</scope>
    <source>
        <strain evidence="6">cv. PI 614886</strain>
    </source>
</reference>
<dbReference type="Proteomes" id="UP000596660">
    <property type="component" value="Unplaced"/>
</dbReference>
<dbReference type="PROSITE" id="PS00107">
    <property type="entry name" value="PROTEIN_KINASE_ATP"/>
    <property type="match status" value="1"/>
</dbReference>
<dbReference type="EnsemblPlants" id="AUR62040632-RA">
    <property type="protein sequence ID" value="AUR62040632-RA:cds"/>
    <property type="gene ID" value="AUR62040632"/>
</dbReference>
<feature type="coiled-coil region" evidence="3">
    <location>
        <begin position="480"/>
        <end position="507"/>
    </location>
</feature>
<dbReference type="PANTHER" id="PTHR48014">
    <property type="entry name" value="SERINE/THREONINE-PROTEIN KINASE FRAY2"/>
    <property type="match status" value="1"/>
</dbReference>
<feature type="region of interest" description="Disordered" evidence="4">
    <location>
        <begin position="325"/>
        <end position="391"/>
    </location>
</feature>
<keyword evidence="2" id="KW-0547">Nucleotide-binding</keyword>